<keyword evidence="8" id="KW-0350">Heme biosynthesis</keyword>
<evidence type="ECO:0000256" key="3">
    <source>
        <dbReference type="ARBA" id="ARBA00004735"/>
    </source>
</evidence>
<evidence type="ECO:0000259" key="13">
    <source>
        <dbReference type="Pfam" id="PF01379"/>
    </source>
</evidence>
<dbReference type="PROSITE" id="PS00533">
    <property type="entry name" value="PORPHOBILINOGEN_DEAM"/>
    <property type="match status" value="1"/>
</dbReference>
<dbReference type="SUPFAM" id="SSF53850">
    <property type="entry name" value="Periplasmic binding protein-like II"/>
    <property type="match status" value="1"/>
</dbReference>
<dbReference type="PRINTS" id="PR00151">
    <property type="entry name" value="PORPHBDMNASE"/>
</dbReference>
<dbReference type="CDD" id="cd13645">
    <property type="entry name" value="PBP2_HuPBGD_like"/>
    <property type="match status" value="1"/>
</dbReference>
<dbReference type="FunFam" id="3.30.160.40:FF:000002">
    <property type="entry name" value="Porphobilinogen deaminase"/>
    <property type="match status" value="1"/>
</dbReference>
<dbReference type="Pfam" id="PF03900">
    <property type="entry name" value="Porphobil_deamC"/>
    <property type="match status" value="1"/>
</dbReference>
<evidence type="ECO:0000256" key="1">
    <source>
        <dbReference type="ARBA" id="ARBA00001916"/>
    </source>
</evidence>
<evidence type="ECO:0000256" key="8">
    <source>
        <dbReference type="ARBA" id="ARBA00023133"/>
    </source>
</evidence>
<feature type="domain" description="Porphobilinogen deaminase N-terminal" evidence="13">
    <location>
        <begin position="12"/>
        <end position="226"/>
    </location>
</feature>
<evidence type="ECO:0000256" key="12">
    <source>
        <dbReference type="ARBA" id="ARBA00048169"/>
    </source>
</evidence>
<reference evidence="15" key="1">
    <citation type="journal article" date="2023" name="IMA Fungus">
        <title>Comparative genomic study of the Penicillium genus elucidates a diverse pangenome and 15 lateral gene transfer events.</title>
        <authorList>
            <person name="Petersen C."/>
            <person name="Sorensen T."/>
            <person name="Nielsen M.R."/>
            <person name="Sondergaard T.E."/>
            <person name="Sorensen J.L."/>
            <person name="Fitzpatrick D.A."/>
            <person name="Frisvad J.C."/>
            <person name="Nielsen K.L."/>
        </authorList>
    </citation>
    <scope>NUCLEOTIDE SEQUENCE</scope>
    <source>
        <strain evidence="15">IBT 15450</strain>
    </source>
</reference>
<dbReference type="NCBIfam" id="TIGR00212">
    <property type="entry name" value="hemC"/>
    <property type="match status" value="1"/>
</dbReference>
<dbReference type="InterPro" id="IPR036803">
    <property type="entry name" value="Porphobilinogen_deaminase_C_sf"/>
</dbReference>
<protein>
    <recommendedName>
        <fullName evidence="6">Porphobilinogen deaminase</fullName>
        <ecNumber evidence="5">2.5.1.61</ecNumber>
    </recommendedName>
    <alternativeName>
        <fullName evidence="11">Hydroxymethylbilane synthase</fullName>
    </alternativeName>
    <alternativeName>
        <fullName evidence="10">Pre-uroporphyrinogen synthase</fullName>
    </alternativeName>
</protein>
<evidence type="ECO:0000256" key="7">
    <source>
        <dbReference type="ARBA" id="ARBA00022679"/>
    </source>
</evidence>
<comment type="function">
    <text evidence="2">Tetrapolymerization of the monopyrrole PBG into the hydroxymethylbilane pre-uroporphyrinogen in several discrete steps.</text>
</comment>
<dbReference type="GO" id="GO:0005737">
    <property type="term" value="C:cytoplasm"/>
    <property type="evidence" value="ECO:0007669"/>
    <property type="project" value="TreeGrafter"/>
</dbReference>
<dbReference type="Pfam" id="PF01379">
    <property type="entry name" value="Porphobil_deam"/>
    <property type="match status" value="1"/>
</dbReference>
<dbReference type="AlphaFoldDB" id="A0AAD6N615"/>
<dbReference type="InterPro" id="IPR022419">
    <property type="entry name" value="Porphobilin_deaminase_cofac_BS"/>
</dbReference>
<accession>A0AAD6N615</accession>
<evidence type="ECO:0000313" key="16">
    <source>
        <dbReference type="Proteomes" id="UP001219568"/>
    </source>
</evidence>
<comment type="pathway">
    <text evidence="3">Porphyrin-containing compound metabolism; protoporphyrin-IX biosynthesis; coproporphyrinogen-III from 5-aminolevulinate: step 2/4.</text>
</comment>
<dbReference type="PIRSF" id="PIRSF001438">
    <property type="entry name" value="4pyrrol_synth_OHMeBilane_synth"/>
    <property type="match status" value="1"/>
</dbReference>
<dbReference type="PANTHER" id="PTHR11557">
    <property type="entry name" value="PORPHOBILINOGEN DEAMINASE"/>
    <property type="match status" value="1"/>
</dbReference>
<keyword evidence="7" id="KW-0808">Transferase</keyword>
<dbReference type="SUPFAM" id="SSF54782">
    <property type="entry name" value="Porphobilinogen deaminase (hydroxymethylbilane synthase), C-terminal domain"/>
    <property type="match status" value="1"/>
</dbReference>
<dbReference type="InterPro" id="IPR000860">
    <property type="entry name" value="HemC"/>
</dbReference>
<evidence type="ECO:0000256" key="9">
    <source>
        <dbReference type="ARBA" id="ARBA00023244"/>
    </source>
</evidence>
<evidence type="ECO:0000256" key="6">
    <source>
        <dbReference type="ARBA" id="ARBA00016519"/>
    </source>
</evidence>
<dbReference type="Gene3D" id="3.30.160.40">
    <property type="entry name" value="Porphobilinogen deaminase, C-terminal domain"/>
    <property type="match status" value="1"/>
</dbReference>
<evidence type="ECO:0000259" key="14">
    <source>
        <dbReference type="Pfam" id="PF03900"/>
    </source>
</evidence>
<evidence type="ECO:0000256" key="5">
    <source>
        <dbReference type="ARBA" id="ARBA00012655"/>
    </source>
</evidence>
<keyword evidence="16" id="KW-1185">Reference proteome</keyword>
<evidence type="ECO:0000256" key="10">
    <source>
        <dbReference type="ARBA" id="ARBA00030685"/>
    </source>
</evidence>
<organism evidence="15 16">
    <name type="scientific">Penicillium canescens</name>
    <dbReference type="NCBI Taxonomy" id="5083"/>
    <lineage>
        <taxon>Eukaryota</taxon>
        <taxon>Fungi</taxon>
        <taxon>Dikarya</taxon>
        <taxon>Ascomycota</taxon>
        <taxon>Pezizomycotina</taxon>
        <taxon>Eurotiomycetes</taxon>
        <taxon>Eurotiomycetidae</taxon>
        <taxon>Eurotiales</taxon>
        <taxon>Aspergillaceae</taxon>
        <taxon>Penicillium</taxon>
    </lineage>
</organism>
<name>A0AAD6N615_PENCN</name>
<keyword evidence="9" id="KW-0627">Porphyrin biosynthesis</keyword>
<dbReference type="FunFam" id="3.40.190.10:FF:000005">
    <property type="entry name" value="Porphobilinogen deaminase"/>
    <property type="match status" value="1"/>
</dbReference>
<evidence type="ECO:0000256" key="11">
    <source>
        <dbReference type="ARBA" id="ARBA00033064"/>
    </source>
</evidence>
<comment type="cofactor">
    <cofactor evidence="1">
        <name>dipyrromethane</name>
        <dbReference type="ChEBI" id="CHEBI:60342"/>
    </cofactor>
</comment>
<dbReference type="InterPro" id="IPR022418">
    <property type="entry name" value="Porphobilinogen_deaminase_C"/>
</dbReference>
<proteinExistence type="inferred from homology"/>
<dbReference type="FunFam" id="3.40.190.10:FF:000086">
    <property type="entry name" value="Probable porphobilinogen deaminase"/>
    <property type="match status" value="1"/>
</dbReference>
<dbReference type="Gene3D" id="3.40.190.10">
    <property type="entry name" value="Periplasmic binding protein-like II"/>
    <property type="match status" value="2"/>
</dbReference>
<reference evidence="15" key="2">
    <citation type="submission" date="2023-01" db="EMBL/GenBank/DDBJ databases">
        <authorList>
            <person name="Petersen C."/>
        </authorList>
    </citation>
    <scope>NUCLEOTIDE SEQUENCE</scope>
    <source>
        <strain evidence="15">IBT 15450</strain>
    </source>
</reference>
<dbReference type="PANTHER" id="PTHR11557:SF0">
    <property type="entry name" value="PORPHOBILINOGEN DEAMINASE"/>
    <property type="match status" value="1"/>
</dbReference>
<dbReference type="EMBL" id="JAQJZL010000010">
    <property type="protein sequence ID" value="KAJ6034734.1"/>
    <property type="molecule type" value="Genomic_DNA"/>
</dbReference>
<feature type="domain" description="Porphobilinogen deaminase C-terminal" evidence="14">
    <location>
        <begin position="239"/>
        <end position="314"/>
    </location>
</feature>
<dbReference type="GO" id="GO:0004418">
    <property type="term" value="F:hydroxymethylbilane synthase activity"/>
    <property type="evidence" value="ECO:0007669"/>
    <property type="project" value="UniProtKB-EC"/>
</dbReference>
<dbReference type="InterPro" id="IPR022417">
    <property type="entry name" value="Porphobilin_deaminase_N"/>
</dbReference>
<comment type="catalytic activity">
    <reaction evidence="12">
        <text>4 porphobilinogen + H2O = hydroxymethylbilane + 4 NH4(+)</text>
        <dbReference type="Rhea" id="RHEA:13185"/>
        <dbReference type="ChEBI" id="CHEBI:15377"/>
        <dbReference type="ChEBI" id="CHEBI:28938"/>
        <dbReference type="ChEBI" id="CHEBI:57845"/>
        <dbReference type="ChEBI" id="CHEBI:58126"/>
        <dbReference type="EC" id="2.5.1.61"/>
    </reaction>
</comment>
<dbReference type="GO" id="GO:0006783">
    <property type="term" value="P:heme biosynthetic process"/>
    <property type="evidence" value="ECO:0007669"/>
    <property type="project" value="UniProtKB-KW"/>
</dbReference>
<comment type="caution">
    <text evidence="15">The sequence shown here is derived from an EMBL/GenBank/DDBJ whole genome shotgun (WGS) entry which is preliminary data.</text>
</comment>
<sequence>MVESTKTTDRPLRIGTRRSNLAVVQAEGIRASLQKIAPDRTFEIETLHTLGDKDKSTALYEFGAKSLWTSELEEKLNSGEIDVVVHCLKDMLTTLPDSCDLAPIPLRDDPRDALIVKAGLPYTSLQTLPEGAVVGTSSVRRSAQLRRLYPHLRFANLRGNVETRLAKVDHPKSEYTCMVMSAAGLERIGLKHRINQYMGSKDGGILHAVGQGALGLEIRKGDSEILALVSNLADRWSTLACLAERALMRTLEGGCSVPIGAETEWVDRAQSLLRITAIVVSLDGSQSVQDSMDVIVQTDEEASALGQELAARLVKGGAGDILKSIITSRPSKD</sequence>
<evidence type="ECO:0000313" key="15">
    <source>
        <dbReference type="EMBL" id="KAJ6034734.1"/>
    </source>
</evidence>
<dbReference type="Proteomes" id="UP001219568">
    <property type="component" value="Unassembled WGS sequence"/>
</dbReference>
<gene>
    <name evidence="15" type="ORF">N7460_008909</name>
</gene>
<dbReference type="EC" id="2.5.1.61" evidence="5"/>
<evidence type="ECO:0000256" key="4">
    <source>
        <dbReference type="ARBA" id="ARBA00005638"/>
    </source>
</evidence>
<evidence type="ECO:0000256" key="2">
    <source>
        <dbReference type="ARBA" id="ARBA00002869"/>
    </source>
</evidence>
<comment type="similarity">
    <text evidence="4">Belongs to the HMBS family.</text>
</comment>